<comment type="pathway">
    <text evidence="4">Amino-acid biosynthesis; L-histidine biosynthesis; L-histidine from 5-phospho-alpha-D-ribose 1-diphosphate: step 2/9.</text>
</comment>
<dbReference type="InterPro" id="IPR002496">
    <property type="entry name" value="PRib_AMP_CycHydrolase_dom"/>
</dbReference>
<dbReference type="EMBL" id="DWYC01000048">
    <property type="protein sequence ID" value="HJB56814.1"/>
    <property type="molecule type" value="Genomic_DNA"/>
</dbReference>
<evidence type="ECO:0000256" key="9">
    <source>
        <dbReference type="ARBA" id="ARBA00017720"/>
    </source>
</evidence>
<proteinExistence type="inferred from homology"/>
<dbReference type="Proteomes" id="UP000824208">
    <property type="component" value="Unassembled WGS sequence"/>
</dbReference>
<evidence type="ECO:0000256" key="10">
    <source>
        <dbReference type="ARBA" id="ARBA00022490"/>
    </source>
</evidence>
<evidence type="ECO:0000256" key="7">
    <source>
        <dbReference type="ARBA" id="ARBA00012414"/>
    </source>
</evidence>
<reference evidence="15" key="1">
    <citation type="journal article" date="2021" name="PeerJ">
        <title>Extensive microbial diversity within the chicken gut microbiome revealed by metagenomics and culture.</title>
        <authorList>
            <person name="Gilroy R."/>
            <person name="Ravi A."/>
            <person name="Getino M."/>
            <person name="Pursley I."/>
            <person name="Horton D.L."/>
            <person name="Alikhan N.F."/>
            <person name="Baker D."/>
            <person name="Gharbi K."/>
            <person name="Hall N."/>
            <person name="Watson M."/>
            <person name="Adriaenssens E.M."/>
            <person name="Foster-Nyarko E."/>
            <person name="Jarju S."/>
            <person name="Secka A."/>
            <person name="Antonio M."/>
            <person name="Oren A."/>
            <person name="Chaudhuri R.R."/>
            <person name="La Ragione R."/>
            <person name="Hildebrand F."/>
            <person name="Pallen M.J."/>
        </authorList>
    </citation>
    <scope>NUCLEOTIDE SEQUENCE</scope>
    <source>
        <strain evidence="15">CHK189-11263</strain>
    </source>
</reference>
<protein>
    <recommendedName>
        <fullName evidence="9">Histidine biosynthesis bifunctional protein HisIE</fullName>
        <ecNumber evidence="8">3.5.4.19</ecNumber>
        <ecNumber evidence="7">3.6.1.31</ecNumber>
    </recommendedName>
</protein>
<evidence type="ECO:0000259" key="14">
    <source>
        <dbReference type="Pfam" id="PF01502"/>
    </source>
</evidence>
<accession>A0A9D2MBC0</accession>
<evidence type="ECO:0000256" key="13">
    <source>
        <dbReference type="ARBA" id="ARBA00023102"/>
    </source>
</evidence>
<dbReference type="GO" id="GO:0004635">
    <property type="term" value="F:phosphoribosyl-AMP cyclohydrolase activity"/>
    <property type="evidence" value="ECO:0007669"/>
    <property type="project" value="UniProtKB-EC"/>
</dbReference>
<keyword evidence="10" id="KW-0963">Cytoplasm</keyword>
<dbReference type="EC" id="3.5.4.19" evidence="8"/>
<evidence type="ECO:0000256" key="1">
    <source>
        <dbReference type="ARBA" id="ARBA00000024"/>
    </source>
</evidence>
<gene>
    <name evidence="15" type="primary">hisI</name>
    <name evidence="15" type="ORF">H9714_04595</name>
</gene>
<sequence>MDFDLDRLFQKSDLIPVIIQDEATRDVLMLGFTNREAVERTLKTKTAWFWSRSRQKLWNKGESSGHFLHVKRMVTDCDTDTLLYLCRPEGPTCHTGARSCFFNEIPMDGKEC</sequence>
<dbReference type="FunFam" id="3.10.20.810:FF:000001">
    <property type="entry name" value="Histidine biosynthesis bifunctional protein HisIE"/>
    <property type="match status" value="1"/>
</dbReference>
<keyword evidence="13" id="KW-0368">Histidine biosynthesis</keyword>
<evidence type="ECO:0000256" key="11">
    <source>
        <dbReference type="ARBA" id="ARBA00022605"/>
    </source>
</evidence>
<comment type="caution">
    <text evidence="15">The sequence shown here is derived from an EMBL/GenBank/DDBJ whole genome shotgun (WGS) entry which is preliminary data.</text>
</comment>
<comment type="catalytic activity">
    <reaction evidence="1">
        <text>1-(5-phospho-beta-D-ribosyl)-5'-AMP + H2O = 1-(5-phospho-beta-D-ribosyl)-5-[(5-phospho-beta-D-ribosylamino)methylideneamino]imidazole-4-carboxamide</text>
        <dbReference type="Rhea" id="RHEA:20049"/>
        <dbReference type="ChEBI" id="CHEBI:15377"/>
        <dbReference type="ChEBI" id="CHEBI:58435"/>
        <dbReference type="ChEBI" id="CHEBI:59457"/>
        <dbReference type="EC" id="3.5.4.19"/>
    </reaction>
</comment>
<dbReference type="Gene3D" id="3.10.20.810">
    <property type="entry name" value="Phosphoribosyl-AMP cyclohydrolase"/>
    <property type="match status" value="1"/>
</dbReference>
<comment type="pathway">
    <text evidence="3">Amino-acid biosynthesis; L-histidine biosynthesis; L-histidine from 5-phospho-alpha-D-ribose 1-diphosphate: step 3/9.</text>
</comment>
<dbReference type="AlphaFoldDB" id="A0A9D2MBC0"/>
<keyword evidence="11" id="KW-0028">Amino-acid biosynthesis</keyword>
<name>A0A9D2MBC0_9FIRM</name>
<dbReference type="EC" id="3.6.1.31" evidence="7"/>
<dbReference type="PANTHER" id="PTHR42945">
    <property type="entry name" value="HISTIDINE BIOSYNTHESIS BIFUNCTIONAL PROTEIN"/>
    <property type="match status" value="1"/>
</dbReference>
<comment type="similarity">
    <text evidence="5">In the C-terminal section; belongs to the PRA-PH family.</text>
</comment>
<comment type="similarity">
    <text evidence="6">In the N-terminal section; belongs to the PRA-CH family.</text>
</comment>
<dbReference type="GO" id="GO:0000105">
    <property type="term" value="P:L-histidine biosynthetic process"/>
    <property type="evidence" value="ECO:0007669"/>
    <property type="project" value="UniProtKB-KW"/>
</dbReference>
<keyword evidence="12 15" id="KW-0378">Hydrolase</keyword>
<evidence type="ECO:0000256" key="6">
    <source>
        <dbReference type="ARBA" id="ARBA00008299"/>
    </source>
</evidence>
<dbReference type="Pfam" id="PF01502">
    <property type="entry name" value="PRA-CH"/>
    <property type="match status" value="1"/>
</dbReference>
<evidence type="ECO:0000256" key="2">
    <source>
        <dbReference type="ARBA" id="ARBA00001460"/>
    </source>
</evidence>
<evidence type="ECO:0000256" key="8">
    <source>
        <dbReference type="ARBA" id="ARBA00012721"/>
    </source>
</evidence>
<dbReference type="SUPFAM" id="SSF141734">
    <property type="entry name" value="HisI-like"/>
    <property type="match status" value="1"/>
</dbReference>
<evidence type="ECO:0000256" key="12">
    <source>
        <dbReference type="ARBA" id="ARBA00022801"/>
    </source>
</evidence>
<organism evidence="15 16">
    <name type="scientific">Candidatus Flavonifractor intestinipullorum</name>
    <dbReference type="NCBI Taxonomy" id="2838587"/>
    <lineage>
        <taxon>Bacteria</taxon>
        <taxon>Bacillati</taxon>
        <taxon>Bacillota</taxon>
        <taxon>Clostridia</taxon>
        <taxon>Eubacteriales</taxon>
        <taxon>Oscillospiraceae</taxon>
        <taxon>Flavonifractor</taxon>
    </lineage>
</organism>
<dbReference type="NCBIfam" id="NF000768">
    <property type="entry name" value="PRK00051.1"/>
    <property type="match status" value="1"/>
</dbReference>
<evidence type="ECO:0000256" key="4">
    <source>
        <dbReference type="ARBA" id="ARBA00005204"/>
    </source>
</evidence>
<dbReference type="PANTHER" id="PTHR42945:SF9">
    <property type="entry name" value="HISTIDINE BIOSYNTHESIS BIFUNCTIONAL PROTEIN HISIE"/>
    <property type="match status" value="1"/>
</dbReference>
<evidence type="ECO:0000256" key="5">
    <source>
        <dbReference type="ARBA" id="ARBA00007731"/>
    </source>
</evidence>
<dbReference type="InterPro" id="IPR038019">
    <property type="entry name" value="PRib_AMP_CycHydrolase_sf"/>
</dbReference>
<dbReference type="GO" id="GO:0004636">
    <property type="term" value="F:phosphoribosyl-ATP diphosphatase activity"/>
    <property type="evidence" value="ECO:0007669"/>
    <property type="project" value="UniProtKB-EC"/>
</dbReference>
<feature type="domain" description="Phosphoribosyl-AMP cyclohydrolase" evidence="14">
    <location>
        <begin position="29"/>
        <end position="102"/>
    </location>
</feature>
<reference evidence="15" key="2">
    <citation type="submission" date="2021-04" db="EMBL/GenBank/DDBJ databases">
        <authorList>
            <person name="Gilroy R."/>
        </authorList>
    </citation>
    <scope>NUCLEOTIDE SEQUENCE</scope>
    <source>
        <strain evidence="15">CHK189-11263</strain>
    </source>
</reference>
<comment type="catalytic activity">
    <reaction evidence="2">
        <text>1-(5-phospho-beta-D-ribosyl)-ATP + H2O = 1-(5-phospho-beta-D-ribosyl)-5'-AMP + diphosphate + H(+)</text>
        <dbReference type="Rhea" id="RHEA:22828"/>
        <dbReference type="ChEBI" id="CHEBI:15377"/>
        <dbReference type="ChEBI" id="CHEBI:15378"/>
        <dbReference type="ChEBI" id="CHEBI:33019"/>
        <dbReference type="ChEBI" id="CHEBI:59457"/>
        <dbReference type="ChEBI" id="CHEBI:73183"/>
        <dbReference type="EC" id="3.6.1.31"/>
    </reaction>
</comment>
<evidence type="ECO:0000313" key="16">
    <source>
        <dbReference type="Proteomes" id="UP000824208"/>
    </source>
</evidence>
<evidence type="ECO:0000313" key="15">
    <source>
        <dbReference type="EMBL" id="HJB56814.1"/>
    </source>
</evidence>
<evidence type="ECO:0000256" key="3">
    <source>
        <dbReference type="ARBA" id="ARBA00005169"/>
    </source>
</evidence>